<evidence type="ECO:0000313" key="6">
    <source>
        <dbReference type="Proteomes" id="UP000502136"/>
    </source>
</evidence>
<evidence type="ECO:0000256" key="3">
    <source>
        <dbReference type="ARBA" id="ARBA00023163"/>
    </source>
</evidence>
<keyword evidence="6" id="KW-1185">Reference proteome</keyword>
<dbReference type="SUPFAM" id="SSF46785">
    <property type="entry name" value="Winged helix' DNA-binding domain"/>
    <property type="match status" value="1"/>
</dbReference>
<gene>
    <name evidence="5" type="ORF">HGI30_01550</name>
</gene>
<evidence type="ECO:0000256" key="2">
    <source>
        <dbReference type="ARBA" id="ARBA00023125"/>
    </source>
</evidence>
<dbReference type="KEGG" id="palr:HGI30_01550"/>
<dbReference type="InterPro" id="IPR036390">
    <property type="entry name" value="WH_DNA-bd_sf"/>
</dbReference>
<evidence type="ECO:0000313" key="5">
    <source>
        <dbReference type="EMBL" id="QJC50404.1"/>
    </source>
</evidence>
<protein>
    <submittedName>
        <fullName evidence="5">Helix-turn-helix transcriptional regulator</fullName>
    </submittedName>
</protein>
<organism evidence="5 6">
    <name type="scientific">Paenibacillus albicereus</name>
    <dbReference type="NCBI Taxonomy" id="2726185"/>
    <lineage>
        <taxon>Bacteria</taxon>
        <taxon>Bacillati</taxon>
        <taxon>Bacillota</taxon>
        <taxon>Bacilli</taxon>
        <taxon>Bacillales</taxon>
        <taxon>Paenibacillaceae</taxon>
        <taxon>Paenibacillus</taxon>
    </lineage>
</organism>
<dbReference type="InterPro" id="IPR036388">
    <property type="entry name" value="WH-like_DNA-bd_sf"/>
</dbReference>
<keyword evidence="2" id="KW-0238">DNA-binding</keyword>
<dbReference type="InterPro" id="IPR002577">
    <property type="entry name" value="HTH_HxlR"/>
</dbReference>
<sequence>MGLQPKPKYNIPSEATLDVLGGKWKTLILCHLSSGPKRTNELRKAMPAVTQKMLTQQLRELEDDGIVGRTVYNEVPPKVVYEMTELGQSLSGILDLLCEWGEKFIRGDFQAKEKK</sequence>
<dbReference type="AlphaFoldDB" id="A0A6H2GSK9"/>
<evidence type="ECO:0000259" key="4">
    <source>
        <dbReference type="PROSITE" id="PS51118"/>
    </source>
</evidence>
<reference evidence="5 6" key="1">
    <citation type="submission" date="2020-04" db="EMBL/GenBank/DDBJ databases">
        <title>Novel Paenibacillus strain UniB2 isolated from commercial digestive syrup.</title>
        <authorList>
            <person name="Thorat V."/>
            <person name="Kirdat K."/>
            <person name="Tiwarekar B."/>
            <person name="Yadav A."/>
        </authorList>
    </citation>
    <scope>NUCLEOTIDE SEQUENCE [LARGE SCALE GENOMIC DNA]</scope>
    <source>
        <strain evidence="5 6">UniB2</strain>
    </source>
</reference>
<dbReference type="Pfam" id="PF01638">
    <property type="entry name" value="HxlR"/>
    <property type="match status" value="1"/>
</dbReference>
<dbReference type="GO" id="GO:0003677">
    <property type="term" value="F:DNA binding"/>
    <property type="evidence" value="ECO:0007669"/>
    <property type="project" value="UniProtKB-KW"/>
</dbReference>
<dbReference type="RefSeq" id="WP_168906083.1">
    <property type="nucleotide sequence ID" value="NZ_CP051428.1"/>
</dbReference>
<dbReference type="PANTHER" id="PTHR33204">
    <property type="entry name" value="TRANSCRIPTIONAL REGULATOR, MARR FAMILY"/>
    <property type="match status" value="1"/>
</dbReference>
<keyword evidence="3" id="KW-0804">Transcription</keyword>
<dbReference type="PANTHER" id="PTHR33204:SF29">
    <property type="entry name" value="TRANSCRIPTIONAL REGULATOR"/>
    <property type="match status" value="1"/>
</dbReference>
<evidence type="ECO:0000256" key="1">
    <source>
        <dbReference type="ARBA" id="ARBA00023015"/>
    </source>
</evidence>
<keyword evidence="1" id="KW-0805">Transcription regulation</keyword>
<dbReference type="EMBL" id="CP051428">
    <property type="protein sequence ID" value="QJC50404.1"/>
    <property type="molecule type" value="Genomic_DNA"/>
</dbReference>
<name>A0A6H2GSK9_9BACL</name>
<proteinExistence type="predicted"/>
<feature type="domain" description="HTH hxlR-type" evidence="4">
    <location>
        <begin position="11"/>
        <end position="109"/>
    </location>
</feature>
<dbReference type="PROSITE" id="PS51118">
    <property type="entry name" value="HTH_HXLR"/>
    <property type="match status" value="1"/>
</dbReference>
<accession>A0A6H2GSK9</accession>
<dbReference type="Gene3D" id="1.10.10.10">
    <property type="entry name" value="Winged helix-like DNA-binding domain superfamily/Winged helix DNA-binding domain"/>
    <property type="match status" value="1"/>
</dbReference>
<dbReference type="Proteomes" id="UP000502136">
    <property type="component" value="Chromosome"/>
</dbReference>